<dbReference type="PANTHER" id="PTHR13191:SF0">
    <property type="entry name" value="RIBOSOMAL RNA-PROCESSING PROTEIN 7 HOMOLOG A-RELATED"/>
    <property type="match status" value="1"/>
</dbReference>
<reference evidence="1" key="1">
    <citation type="submission" date="2020-04" db="EMBL/GenBank/DDBJ databases">
        <authorList>
            <person name="Alioto T."/>
            <person name="Alioto T."/>
            <person name="Gomez Garrido J."/>
        </authorList>
    </citation>
    <scope>NUCLEOTIDE SEQUENCE</scope>
    <source>
        <strain evidence="1">A484AB</strain>
    </source>
</reference>
<evidence type="ECO:0000313" key="2">
    <source>
        <dbReference type="Proteomes" id="UP001152795"/>
    </source>
</evidence>
<name>A0A6S7JYS5_PARCT</name>
<dbReference type="Proteomes" id="UP001152795">
    <property type="component" value="Unassembled WGS sequence"/>
</dbReference>
<dbReference type="GO" id="GO:0003723">
    <property type="term" value="F:RNA binding"/>
    <property type="evidence" value="ECO:0007669"/>
    <property type="project" value="UniProtKB-UniRule"/>
</dbReference>
<dbReference type="GO" id="GO:0006364">
    <property type="term" value="P:rRNA processing"/>
    <property type="evidence" value="ECO:0007669"/>
    <property type="project" value="TreeGrafter"/>
</dbReference>
<dbReference type="EMBL" id="CACRXK020011275">
    <property type="protein sequence ID" value="CAB4021111.1"/>
    <property type="molecule type" value="Genomic_DNA"/>
</dbReference>
<dbReference type="OrthoDB" id="5390at2759"/>
<accession>A0A6S7JYS5</accession>
<dbReference type="InterPro" id="IPR012677">
    <property type="entry name" value="Nucleotide-bd_a/b_plait_sf"/>
</dbReference>
<dbReference type="CDD" id="cd12294">
    <property type="entry name" value="RRM_Rrp7A"/>
    <property type="match status" value="1"/>
</dbReference>
<dbReference type="InterPro" id="IPR040446">
    <property type="entry name" value="RRP7"/>
</dbReference>
<dbReference type="PANTHER" id="PTHR13191">
    <property type="entry name" value="RIBOSOMAL RNA PROCESSING PROTEIN 7-RELATED"/>
    <property type="match status" value="1"/>
</dbReference>
<dbReference type="Pfam" id="PF17799">
    <property type="entry name" value="RRM_Rrp7"/>
    <property type="match status" value="1"/>
</dbReference>
<evidence type="ECO:0000313" key="1">
    <source>
        <dbReference type="EMBL" id="CAB4021111.1"/>
    </source>
</evidence>
<dbReference type="GO" id="GO:0000028">
    <property type="term" value="P:ribosomal small subunit assembly"/>
    <property type="evidence" value="ECO:0007669"/>
    <property type="project" value="TreeGrafter"/>
</dbReference>
<organism evidence="1 2">
    <name type="scientific">Paramuricea clavata</name>
    <name type="common">Red gorgonian</name>
    <name type="synonym">Violescent sea-whip</name>
    <dbReference type="NCBI Taxonomy" id="317549"/>
    <lineage>
        <taxon>Eukaryota</taxon>
        <taxon>Metazoa</taxon>
        <taxon>Cnidaria</taxon>
        <taxon>Anthozoa</taxon>
        <taxon>Octocorallia</taxon>
        <taxon>Malacalcyonacea</taxon>
        <taxon>Plexauridae</taxon>
        <taxon>Paramuricea</taxon>
    </lineage>
</organism>
<dbReference type="GO" id="GO:0032545">
    <property type="term" value="C:CURI complex"/>
    <property type="evidence" value="ECO:0007669"/>
    <property type="project" value="TreeGrafter"/>
</dbReference>
<dbReference type="InterPro" id="IPR000504">
    <property type="entry name" value="RRM_dom"/>
</dbReference>
<dbReference type="SUPFAM" id="SSF54928">
    <property type="entry name" value="RNA-binding domain, RBD"/>
    <property type="match status" value="1"/>
</dbReference>
<keyword evidence="2" id="KW-1185">Reference proteome</keyword>
<gene>
    <name evidence="1" type="ORF">PACLA_8A019855</name>
</gene>
<dbReference type="InterPro" id="IPR034890">
    <property type="entry name" value="Rrp7A_RRM"/>
</dbReference>
<sequence>MATKTTISGFETIRVKFDKNTEAFHVMYLKSHSVREENKHTPNGRTLFVLNVPPYCSKAALRNVFAGCGAIQNIHIQKQPGPVTEKKKSFFNLEDKTIGFKGAYVVFKKESSLQKALQLSSEIRYFSTEDKPIETGINKWCKEYASNYPNATKLQKEIDQFMEEFDKKKEEVFNPLSGSALSVK</sequence>
<dbReference type="InterPro" id="IPR035979">
    <property type="entry name" value="RBD_domain_sf"/>
</dbReference>
<dbReference type="PROSITE" id="PS50102">
    <property type="entry name" value="RRM"/>
    <property type="match status" value="1"/>
</dbReference>
<protein>
    <submittedName>
        <fullName evidence="1">Ribosomal RNA-processing 7 homolog A-like</fullName>
    </submittedName>
</protein>
<comment type="caution">
    <text evidence="1">The sequence shown here is derived from an EMBL/GenBank/DDBJ whole genome shotgun (WGS) entry which is preliminary data.</text>
</comment>
<dbReference type="AlphaFoldDB" id="A0A6S7JYS5"/>
<dbReference type="GO" id="GO:0034456">
    <property type="term" value="C:UTP-C complex"/>
    <property type="evidence" value="ECO:0007669"/>
    <property type="project" value="TreeGrafter"/>
</dbReference>
<dbReference type="Gene3D" id="3.30.70.330">
    <property type="match status" value="1"/>
</dbReference>
<dbReference type="InterPro" id="IPR040447">
    <property type="entry name" value="RRM_Rrp7"/>
</dbReference>
<proteinExistence type="predicted"/>